<dbReference type="RefSeq" id="WP_283831304.1">
    <property type="nucleotide sequence ID" value="NZ_JASJEU010000007.1"/>
</dbReference>
<proteinExistence type="predicted"/>
<dbReference type="EMBL" id="JASJEU010000007">
    <property type="protein sequence ID" value="MDJ1649960.1"/>
    <property type="molecule type" value="Genomic_DNA"/>
</dbReference>
<keyword evidence="3" id="KW-1185">Reference proteome</keyword>
<organism evidence="2 3">
    <name type="scientific">Gordonibacter faecis</name>
    <dbReference type="NCBI Taxonomy" id="3047475"/>
    <lineage>
        <taxon>Bacteria</taxon>
        <taxon>Bacillati</taxon>
        <taxon>Actinomycetota</taxon>
        <taxon>Coriobacteriia</taxon>
        <taxon>Eggerthellales</taxon>
        <taxon>Eggerthellaceae</taxon>
        <taxon>Gordonibacter</taxon>
    </lineage>
</organism>
<name>A0ABT7DKA9_9ACTN</name>
<accession>A0ABT7DKA9</accession>
<protein>
    <submittedName>
        <fullName evidence="2">Phosphoadenosine phosphosulfate sulfotransferase</fullName>
    </submittedName>
</protein>
<comment type="caution">
    <text evidence="2">The sequence shown here is derived from an EMBL/GenBank/DDBJ whole genome shotgun (WGS) entry which is preliminary data.</text>
</comment>
<evidence type="ECO:0000256" key="1">
    <source>
        <dbReference type="SAM" id="MobiDB-lite"/>
    </source>
</evidence>
<evidence type="ECO:0000313" key="3">
    <source>
        <dbReference type="Proteomes" id="UP001232750"/>
    </source>
</evidence>
<dbReference type="Proteomes" id="UP001232750">
    <property type="component" value="Unassembled WGS sequence"/>
</dbReference>
<reference evidence="2 3" key="1">
    <citation type="submission" date="2023-05" db="EMBL/GenBank/DDBJ databases">
        <title>Gordonibacter KGMB12511T sp. nov., isolated from faeces of healthy Korean.</title>
        <authorList>
            <person name="Kim H.S."/>
            <person name="Kim J.-S."/>
            <person name="Suh M.K."/>
            <person name="Eom M.K."/>
            <person name="Do H.E."/>
            <person name="Lee J.-S."/>
        </authorList>
    </citation>
    <scope>NUCLEOTIDE SEQUENCE [LARGE SCALE GENOMIC DNA]</scope>
    <source>
        <strain evidence="2 3">KGMB12511</strain>
    </source>
</reference>
<sequence length="201" mass="22581">MRKLAVDVEKLIASWERDGSFSRKEMRAAMVNKKWENAVRAVFKDAAQFVLDHINAVYVVSGEQGATLRRFDRSRSEAQDAVAGVTGKVVAVYSDDSMVRSELDNRQELLKMKMHEQGEQVEALRIIPSTRDMKGRRPFALANEESRQQSASANRPSVPLSDEEFAEVSKRVSSVEDPLVRRALLCAIVADEETKKGQRGK</sequence>
<gene>
    <name evidence="2" type="ORF">QNJ86_04035</name>
</gene>
<feature type="region of interest" description="Disordered" evidence="1">
    <location>
        <begin position="142"/>
        <end position="162"/>
    </location>
</feature>
<evidence type="ECO:0000313" key="2">
    <source>
        <dbReference type="EMBL" id="MDJ1649960.1"/>
    </source>
</evidence>